<dbReference type="InterPro" id="IPR043168">
    <property type="entry name" value="DegV_C"/>
</dbReference>
<dbReference type="AlphaFoldDB" id="A0A0R2C7B6"/>
<dbReference type="EMBL" id="AYZK01000003">
    <property type="protein sequence ID" value="KRM87216.1"/>
    <property type="molecule type" value="Genomic_DNA"/>
</dbReference>
<dbReference type="Proteomes" id="UP000051789">
    <property type="component" value="Unassembled WGS sequence"/>
</dbReference>
<dbReference type="PANTHER" id="PTHR33434:SF2">
    <property type="entry name" value="FATTY ACID-BINDING PROTEIN TM_1468"/>
    <property type="match status" value="1"/>
</dbReference>
<dbReference type="PROSITE" id="PS51482">
    <property type="entry name" value="DEGV"/>
    <property type="match status" value="1"/>
</dbReference>
<dbReference type="RefSeq" id="WP_054750461.1">
    <property type="nucleotide sequence ID" value="NZ_AYZK01000003.1"/>
</dbReference>
<sequence>MFKLMTDSACDLPQATLRDHDVDVVALHVLVNNQEVYLTTDNVAGMHDFYQQLGAGHTATTSQVSVGEFVAAFEPYVRNDTPVLYLAFDSALSGTFAGAVQARRVIQEDYPHADITIADSRAASCGLGMMLLDVIKLRDQGQPAASVAAWVQQHRHEYHHVVTIDDLHYLVAGGRLKASAAKIGALLNLHPILELQEDGAIVVRHKVRTFGKSLRFLAQQAGDALGHTPHPTVMIVSSADATTTAKLADAVRQVLPTAQITSMPVGTVLASHTGPGCCAVFFRTPATA</sequence>
<dbReference type="STRING" id="1423810.FD19_GL001371"/>
<dbReference type="PANTHER" id="PTHR33434">
    <property type="entry name" value="DEGV DOMAIN-CONTAINING PROTEIN DR_1986-RELATED"/>
    <property type="match status" value="1"/>
</dbReference>
<evidence type="ECO:0000256" key="2">
    <source>
        <dbReference type="ARBA" id="ARBA00023121"/>
    </source>
</evidence>
<gene>
    <name evidence="3" type="ORF">FD19_GL001371</name>
</gene>
<dbReference type="SUPFAM" id="SSF82549">
    <property type="entry name" value="DAK1/DegV-like"/>
    <property type="match status" value="1"/>
</dbReference>
<dbReference type="InterPro" id="IPR050270">
    <property type="entry name" value="DegV_domain_contain"/>
</dbReference>
<comment type="caution">
    <text evidence="3">The sequence shown here is derived from an EMBL/GenBank/DDBJ whole genome shotgun (WGS) entry which is preliminary data.</text>
</comment>
<evidence type="ECO:0000313" key="3">
    <source>
        <dbReference type="EMBL" id="KRM87216.1"/>
    </source>
</evidence>
<protein>
    <submittedName>
        <fullName evidence="3">DegV family protein</fullName>
    </submittedName>
</protein>
<evidence type="ECO:0000313" key="4">
    <source>
        <dbReference type="Proteomes" id="UP000051789"/>
    </source>
</evidence>
<dbReference type="OrthoDB" id="9780660at2"/>
<dbReference type="GO" id="GO:0008289">
    <property type="term" value="F:lipid binding"/>
    <property type="evidence" value="ECO:0007669"/>
    <property type="project" value="UniProtKB-KW"/>
</dbReference>
<dbReference type="Pfam" id="PF02645">
    <property type="entry name" value="DegV"/>
    <property type="match status" value="1"/>
</dbReference>
<comment type="function">
    <text evidence="1">May bind long-chain fatty acids, such as palmitate, and may play a role in lipid transport or fatty acid metabolism.</text>
</comment>
<evidence type="ECO:0000256" key="1">
    <source>
        <dbReference type="ARBA" id="ARBA00003238"/>
    </source>
</evidence>
<dbReference type="PATRIC" id="fig|1423810.4.peg.1408"/>
<dbReference type="Gene3D" id="3.40.50.10170">
    <property type="match status" value="1"/>
</dbReference>
<name>A0A0R2C7B6_9LACO</name>
<dbReference type="InterPro" id="IPR003797">
    <property type="entry name" value="DegV"/>
</dbReference>
<keyword evidence="4" id="KW-1185">Reference proteome</keyword>
<organism evidence="3 4">
    <name type="scientific">Lacticaseibacillus thailandensis DSM 22698 = JCM 13996</name>
    <dbReference type="NCBI Taxonomy" id="1423810"/>
    <lineage>
        <taxon>Bacteria</taxon>
        <taxon>Bacillati</taxon>
        <taxon>Bacillota</taxon>
        <taxon>Bacilli</taxon>
        <taxon>Lactobacillales</taxon>
        <taxon>Lactobacillaceae</taxon>
        <taxon>Lacticaseibacillus</taxon>
    </lineage>
</organism>
<reference evidence="3 4" key="1">
    <citation type="journal article" date="2015" name="Genome Announc.">
        <title>Expanding the biotechnology potential of lactobacilli through comparative genomics of 213 strains and associated genera.</title>
        <authorList>
            <person name="Sun Z."/>
            <person name="Harris H.M."/>
            <person name="McCann A."/>
            <person name="Guo C."/>
            <person name="Argimon S."/>
            <person name="Zhang W."/>
            <person name="Yang X."/>
            <person name="Jeffery I.B."/>
            <person name="Cooney J.C."/>
            <person name="Kagawa T.F."/>
            <person name="Liu W."/>
            <person name="Song Y."/>
            <person name="Salvetti E."/>
            <person name="Wrobel A."/>
            <person name="Rasinkangas P."/>
            <person name="Parkhill J."/>
            <person name="Rea M.C."/>
            <person name="O'Sullivan O."/>
            <person name="Ritari J."/>
            <person name="Douillard F.P."/>
            <person name="Paul Ross R."/>
            <person name="Yang R."/>
            <person name="Briner A.E."/>
            <person name="Felis G.E."/>
            <person name="de Vos W.M."/>
            <person name="Barrangou R."/>
            <person name="Klaenhammer T.R."/>
            <person name="Caufield P.W."/>
            <person name="Cui Y."/>
            <person name="Zhang H."/>
            <person name="O'Toole P.W."/>
        </authorList>
    </citation>
    <scope>NUCLEOTIDE SEQUENCE [LARGE SCALE GENOMIC DNA]</scope>
    <source>
        <strain evidence="3 4">DSM 22698</strain>
    </source>
</reference>
<accession>A0A0R2C7B6</accession>
<keyword evidence="2" id="KW-0446">Lipid-binding</keyword>
<dbReference type="NCBIfam" id="TIGR00762">
    <property type="entry name" value="DegV"/>
    <property type="match status" value="1"/>
</dbReference>
<dbReference type="Gene3D" id="3.30.1180.10">
    <property type="match status" value="1"/>
</dbReference>
<proteinExistence type="predicted"/>